<dbReference type="Proteomes" id="UP001529510">
    <property type="component" value="Unassembled WGS sequence"/>
</dbReference>
<gene>
    <name evidence="2" type="ORF">M9458_013015</name>
</gene>
<feature type="compositionally biased region" description="Acidic residues" evidence="1">
    <location>
        <begin position="71"/>
        <end position="81"/>
    </location>
</feature>
<sequence>SLTLHHWQQLAKPHLATILDPHPGVVTKGFRPLPQDSVYHLTDFEEDEDQEKLPWEHKRKKESQDSKIKEEEEEEEEEEEGITFNVRSSEEVCPKNSPVPIAAAVSLATAVNLTASAAPA</sequence>
<feature type="compositionally biased region" description="Basic and acidic residues" evidence="1">
    <location>
        <begin position="51"/>
        <end position="70"/>
    </location>
</feature>
<evidence type="ECO:0000313" key="3">
    <source>
        <dbReference type="Proteomes" id="UP001529510"/>
    </source>
</evidence>
<protein>
    <submittedName>
        <fullName evidence="2">Uncharacterized protein</fullName>
    </submittedName>
</protein>
<proteinExistence type="predicted"/>
<feature type="non-terminal residue" evidence="2">
    <location>
        <position position="120"/>
    </location>
</feature>
<feature type="non-terminal residue" evidence="2">
    <location>
        <position position="1"/>
    </location>
</feature>
<reference evidence="2 3" key="1">
    <citation type="submission" date="2024-05" db="EMBL/GenBank/DDBJ databases">
        <title>Genome sequencing and assembly of Indian major carp, Cirrhinus mrigala (Hamilton, 1822).</title>
        <authorList>
            <person name="Mohindra V."/>
            <person name="Chowdhury L.M."/>
            <person name="Lal K."/>
            <person name="Jena J.K."/>
        </authorList>
    </citation>
    <scope>NUCLEOTIDE SEQUENCE [LARGE SCALE GENOMIC DNA]</scope>
    <source>
        <strain evidence="2">CM1030</strain>
        <tissue evidence="2">Blood</tissue>
    </source>
</reference>
<organism evidence="2 3">
    <name type="scientific">Cirrhinus mrigala</name>
    <name type="common">Mrigala</name>
    <dbReference type="NCBI Taxonomy" id="683832"/>
    <lineage>
        <taxon>Eukaryota</taxon>
        <taxon>Metazoa</taxon>
        <taxon>Chordata</taxon>
        <taxon>Craniata</taxon>
        <taxon>Vertebrata</taxon>
        <taxon>Euteleostomi</taxon>
        <taxon>Actinopterygii</taxon>
        <taxon>Neopterygii</taxon>
        <taxon>Teleostei</taxon>
        <taxon>Ostariophysi</taxon>
        <taxon>Cypriniformes</taxon>
        <taxon>Cyprinidae</taxon>
        <taxon>Labeoninae</taxon>
        <taxon>Labeonini</taxon>
        <taxon>Cirrhinus</taxon>
    </lineage>
</organism>
<accession>A0ABD0QX07</accession>
<dbReference type="InterPro" id="IPR051946">
    <property type="entry name" value="Intracell_Traff-Reg"/>
</dbReference>
<evidence type="ECO:0000256" key="1">
    <source>
        <dbReference type="SAM" id="MobiDB-lite"/>
    </source>
</evidence>
<dbReference type="AlphaFoldDB" id="A0ABD0QX07"/>
<keyword evidence="3" id="KW-1185">Reference proteome</keyword>
<dbReference type="PANTHER" id="PTHR15751">
    <property type="entry name" value="TRAFFICKING KINESIN-BINDING PROTEIN"/>
    <property type="match status" value="1"/>
</dbReference>
<name>A0ABD0QX07_CIRMR</name>
<feature type="region of interest" description="Disordered" evidence="1">
    <location>
        <begin position="43"/>
        <end position="95"/>
    </location>
</feature>
<dbReference type="PANTHER" id="PTHR15751:SF13">
    <property type="entry name" value="TRAFFICKING KINESIN-BINDING PROTEIN 2"/>
    <property type="match status" value="1"/>
</dbReference>
<comment type="caution">
    <text evidence="2">The sequence shown here is derived from an EMBL/GenBank/DDBJ whole genome shotgun (WGS) entry which is preliminary data.</text>
</comment>
<evidence type="ECO:0000313" key="2">
    <source>
        <dbReference type="EMBL" id="KAL0190317.1"/>
    </source>
</evidence>
<dbReference type="EMBL" id="JAMKFB020000006">
    <property type="protein sequence ID" value="KAL0190317.1"/>
    <property type="molecule type" value="Genomic_DNA"/>
</dbReference>